<reference evidence="11 12" key="1">
    <citation type="submission" date="2021-10" db="EMBL/GenBank/DDBJ databases">
        <title>Anaerobic single-cell dispensing facilitates the cultivation of human gut bacteria.</title>
        <authorList>
            <person name="Afrizal A."/>
        </authorList>
    </citation>
    <scope>NUCLEOTIDE SEQUENCE [LARGE SCALE GENOMIC DNA]</scope>
    <source>
        <strain evidence="11 12">CLA-AA-H232</strain>
    </source>
</reference>
<comment type="catalytic activity">
    <reaction evidence="1 9">
        <text>The enzyme specifically hydrolyzes (1-&gt;4)-beta-D-galactosidic linkages in type I arabinogalactans.</text>
        <dbReference type="EC" id="3.2.1.89"/>
    </reaction>
</comment>
<dbReference type="GO" id="GO:0045490">
    <property type="term" value="P:pectin catabolic process"/>
    <property type="evidence" value="ECO:0007669"/>
    <property type="project" value="TreeGrafter"/>
</dbReference>
<dbReference type="SUPFAM" id="SSF51445">
    <property type="entry name" value="(Trans)glycosidases"/>
    <property type="match status" value="1"/>
</dbReference>
<evidence type="ECO:0000313" key="12">
    <source>
        <dbReference type="Proteomes" id="UP001198242"/>
    </source>
</evidence>
<evidence type="ECO:0000313" key="11">
    <source>
        <dbReference type="EMBL" id="MCC2210425.1"/>
    </source>
</evidence>
<comment type="caution">
    <text evidence="11">The sequence shown here is derived from an EMBL/GenBank/DDBJ whole genome shotgun (WGS) entry which is preliminary data.</text>
</comment>
<dbReference type="InterPro" id="IPR017853">
    <property type="entry name" value="GH"/>
</dbReference>
<dbReference type="GO" id="GO:0031218">
    <property type="term" value="F:arabinogalactan endo-1,4-beta-galactosidase activity"/>
    <property type="evidence" value="ECO:0007669"/>
    <property type="project" value="UniProtKB-EC"/>
</dbReference>
<comment type="similarity">
    <text evidence="3 9">Belongs to the glycosyl hydrolase 53 family.</text>
</comment>
<feature type="chain" id="PRO_5041765895" description="Arabinogalactan endo-beta-1,4-galactanase" evidence="9">
    <location>
        <begin position="25"/>
        <end position="835"/>
    </location>
</feature>
<dbReference type="Pfam" id="PF07745">
    <property type="entry name" value="Glyco_hydro_53"/>
    <property type="match status" value="1"/>
</dbReference>
<dbReference type="AlphaFoldDB" id="A0AAE3DY86"/>
<accession>A0AAE3DY86</accession>
<dbReference type="Gene3D" id="2.60.120.260">
    <property type="entry name" value="Galactose-binding domain-like"/>
    <property type="match status" value="1"/>
</dbReference>
<dbReference type="GO" id="GO:0015926">
    <property type="term" value="F:glucosidase activity"/>
    <property type="evidence" value="ECO:0007669"/>
    <property type="project" value="InterPro"/>
</dbReference>
<feature type="domain" description="Carbohydrate-binding module family 96" evidence="10">
    <location>
        <begin position="61"/>
        <end position="188"/>
    </location>
</feature>
<dbReference type="RefSeq" id="WP_308456296.1">
    <property type="nucleotide sequence ID" value="NZ_JAJEQM010000007.1"/>
</dbReference>
<keyword evidence="7 9" id="KW-0378">Hydrolase</keyword>
<evidence type="ECO:0000256" key="3">
    <source>
        <dbReference type="ARBA" id="ARBA00010687"/>
    </source>
</evidence>
<keyword evidence="12" id="KW-1185">Reference proteome</keyword>
<evidence type="ECO:0000256" key="2">
    <source>
        <dbReference type="ARBA" id="ARBA00004613"/>
    </source>
</evidence>
<comment type="subcellular location">
    <subcellularLocation>
        <location evidence="2">Secreted</location>
    </subcellularLocation>
</comment>
<dbReference type="Proteomes" id="UP001198242">
    <property type="component" value="Unassembled WGS sequence"/>
</dbReference>
<sequence length="835" mass="93408">MKKIFTLLTTAAMLCNMFAVTSFAEESDKPTSNTAITAAKTAQWRATESDSATYDLRIHGWSGWETAAYMGFELPENFNAENVGKAELVFDTTSVANSGTAYLYEADYSAFENSMQYTVAPTYTEKEIMSFTSPSNTGEFKIDVTDYIKSIKDKENVAFRIDVKSQNNNTNWNIGSCTNSGNAPKIVIGDDDNAIKNASFSDGDANWTITNSENMTVSDGKLNASGTDYEAQISQTVGNMENGTYTLNAYLTNDTTDGICYLYAKTNGHTMASTSIPISDNESKVTVPGIIVEDGKCDIGLYIKGSQNLTLDKLSFAKSEESRIPFLKGGEISKLTYVEDRGGKFYDENGQEGDALQIMAENGFNFARIRVLNNPGKGHGNEYYLPEGYQDPDDCLAMARRAKDKGMQIEFTFAYSDTWSDGENQLIPYDWRPYIEENNLTGDELATYLEGKIYEFTKDMMLKLIEQGTCPEYVSIGNEMQYGLLYNNHKNNNGFYNKSDYLTRFVNAGARAVRETSPESKIVLHSDHGGELLSRRKTFINALANIDFDVIGVSYYPYYTKSISIDDVVNEFNTLINRYDKDVIIMETGYNWNETKPDGWDGQLQDSGYYQNIYGETQSGQRAFLTELYAKLKQVLGGRCIGDLYWDPVMVYDGGTGKIGWAIDEATDTTQGNVVPNSTIFDFDGKAVDGQKAMKYNTNASDKINITGTVSNDKGIVKNTEITFTVNGEKYNVSTDRFGKYIVSVPYPKENKFNISAKGCTEKYTPDAPYYGVFVENINFETYADGTEADSKNYISKVDGTIENSMLKYDVEYRTDIANAKFMLPYMMTEVMWLR</sequence>
<evidence type="ECO:0000256" key="1">
    <source>
        <dbReference type="ARBA" id="ARBA00001695"/>
    </source>
</evidence>
<protein>
    <recommendedName>
        <fullName evidence="4 9">Arabinogalactan endo-beta-1,4-galactanase</fullName>
        <ecNumber evidence="4 9">3.2.1.89</ecNumber>
    </recommendedName>
</protein>
<keyword evidence="6 9" id="KW-0732">Signal</keyword>
<dbReference type="PANTHER" id="PTHR34983:SF1">
    <property type="entry name" value="ARABINOGALACTAN ENDO-BETA-1,4-GALACTANASE A"/>
    <property type="match status" value="1"/>
</dbReference>
<dbReference type="InterPro" id="IPR055372">
    <property type="entry name" value="CBM96"/>
</dbReference>
<feature type="signal peptide" evidence="9">
    <location>
        <begin position="1"/>
        <end position="24"/>
    </location>
</feature>
<evidence type="ECO:0000256" key="4">
    <source>
        <dbReference type="ARBA" id="ARBA00012556"/>
    </source>
</evidence>
<evidence type="ECO:0000256" key="6">
    <source>
        <dbReference type="ARBA" id="ARBA00022729"/>
    </source>
</evidence>
<keyword evidence="8 9" id="KW-0326">Glycosidase</keyword>
<dbReference type="EMBL" id="JAJEQM010000007">
    <property type="protein sequence ID" value="MCC2210425.1"/>
    <property type="molecule type" value="Genomic_DNA"/>
</dbReference>
<proteinExistence type="inferred from homology"/>
<dbReference type="Pfam" id="PF24517">
    <property type="entry name" value="CBM96"/>
    <property type="match status" value="1"/>
</dbReference>
<dbReference type="InterPro" id="IPR011683">
    <property type="entry name" value="Glyco_hydro_53"/>
</dbReference>
<evidence type="ECO:0000256" key="9">
    <source>
        <dbReference type="RuleBase" id="RU361192"/>
    </source>
</evidence>
<dbReference type="GO" id="GO:0005576">
    <property type="term" value="C:extracellular region"/>
    <property type="evidence" value="ECO:0007669"/>
    <property type="project" value="UniProtKB-SubCell"/>
</dbReference>
<name>A0AAE3DY86_9FIRM</name>
<dbReference type="EC" id="3.2.1.89" evidence="4 9"/>
<gene>
    <name evidence="11" type="ORF">LKE05_06425</name>
</gene>
<evidence type="ECO:0000256" key="8">
    <source>
        <dbReference type="ARBA" id="ARBA00023295"/>
    </source>
</evidence>
<evidence type="ECO:0000259" key="10">
    <source>
        <dbReference type="Pfam" id="PF24517"/>
    </source>
</evidence>
<organism evidence="11 12">
    <name type="scientific">Hominilimicola fabiformis</name>
    <dbReference type="NCBI Taxonomy" id="2885356"/>
    <lineage>
        <taxon>Bacteria</taxon>
        <taxon>Bacillati</taxon>
        <taxon>Bacillota</taxon>
        <taxon>Clostridia</taxon>
        <taxon>Eubacteriales</taxon>
        <taxon>Oscillospiraceae</taxon>
        <taxon>Hominilimicola</taxon>
    </lineage>
</organism>
<evidence type="ECO:0000256" key="7">
    <source>
        <dbReference type="ARBA" id="ARBA00022801"/>
    </source>
</evidence>
<keyword evidence="5" id="KW-0964">Secreted</keyword>
<evidence type="ECO:0000256" key="5">
    <source>
        <dbReference type="ARBA" id="ARBA00022525"/>
    </source>
</evidence>
<dbReference type="Gene3D" id="3.20.20.80">
    <property type="entry name" value="Glycosidases"/>
    <property type="match status" value="1"/>
</dbReference>
<dbReference type="PANTHER" id="PTHR34983">
    <property type="entry name" value="ARABINOGALACTAN ENDO-BETA-1,4-GALACTANASE A"/>
    <property type="match status" value="1"/>
</dbReference>